<proteinExistence type="predicted"/>
<dbReference type="Proteomes" id="UP000063429">
    <property type="component" value="Chromosome"/>
</dbReference>
<accession>A0ABN4HRD6</accession>
<evidence type="ECO:0000313" key="1">
    <source>
        <dbReference type="EMBL" id="AKZ61280.1"/>
    </source>
</evidence>
<protein>
    <submittedName>
        <fullName evidence="1">Uncharacterized protein</fullName>
    </submittedName>
</protein>
<sequence length="73" mass="8593">MALFRRFLRSEMTHGARSGYADPVMVRYRALTRAGKLDEAQAQEYAQLFNRIHSRWRWRQATAQALARRNGKP</sequence>
<gene>
    <name evidence="1" type="ORF">F506_00120</name>
</gene>
<evidence type="ECO:0000313" key="2">
    <source>
        <dbReference type="Proteomes" id="UP000063429"/>
    </source>
</evidence>
<dbReference type="EMBL" id="CP011409">
    <property type="protein sequence ID" value="AKZ61280.1"/>
    <property type="molecule type" value="Genomic_DNA"/>
</dbReference>
<organism evidence="1 2">
    <name type="scientific">Herbaspirillum hiltneri N3</name>
    <dbReference type="NCBI Taxonomy" id="1262470"/>
    <lineage>
        <taxon>Bacteria</taxon>
        <taxon>Pseudomonadati</taxon>
        <taxon>Pseudomonadota</taxon>
        <taxon>Betaproteobacteria</taxon>
        <taxon>Burkholderiales</taxon>
        <taxon>Oxalobacteraceae</taxon>
        <taxon>Herbaspirillum</taxon>
    </lineage>
</organism>
<reference evidence="2" key="1">
    <citation type="journal article" date="2015" name="Genome Announc.">
        <title>Complete Genome Sequence of Herbaspirillum hiltneri N3 (DSM 17495), Isolated from Surface-Sterilized Wheat Roots.</title>
        <authorList>
            <person name="Guizelini D."/>
            <person name="Saizaki P.M."/>
            <person name="Coimbra N.A."/>
            <person name="Weiss V.A."/>
            <person name="Faoro H."/>
            <person name="Sfeir M.Z."/>
            <person name="Baura V.A."/>
            <person name="Monteiro R.A."/>
            <person name="Chubatsu L.S."/>
            <person name="Souza E.M."/>
            <person name="Cruz L.M."/>
            <person name="Pedrosa F.O."/>
            <person name="Raittz R.T."/>
            <person name="Marchaukoski J.N."/>
            <person name="Steffens M.B."/>
        </authorList>
    </citation>
    <scope>NUCLEOTIDE SEQUENCE [LARGE SCALE GENOMIC DNA]</scope>
    <source>
        <strain evidence="2">N3</strain>
    </source>
</reference>
<name>A0ABN4HRD6_9BURK</name>
<keyword evidence="2" id="KW-1185">Reference proteome</keyword>